<protein>
    <submittedName>
        <fullName evidence="2">Uncharacterized protein</fullName>
    </submittedName>
</protein>
<dbReference type="AlphaFoldDB" id="A0A8J5XJU5"/>
<keyword evidence="3" id="KW-1185">Reference proteome</keyword>
<dbReference type="EMBL" id="JAGTXO010000024">
    <property type="protein sequence ID" value="KAG8461779.1"/>
    <property type="molecule type" value="Genomic_DNA"/>
</dbReference>
<evidence type="ECO:0000313" key="3">
    <source>
        <dbReference type="Proteomes" id="UP000751190"/>
    </source>
</evidence>
<comment type="caution">
    <text evidence="2">The sequence shown here is derived from an EMBL/GenBank/DDBJ whole genome shotgun (WGS) entry which is preliminary data.</text>
</comment>
<gene>
    <name evidence="2" type="ORF">KFE25_001397</name>
</gene>
<evidence type="ECO:0000313" key="2">
    <source>
        <dbReference type="EMBL" id="KAG8461779.1"/>
    </source>
</evidence>
<proteinExistence type="predicted"/>
<evidence type="ECO:0000256" key="1">
    <source>
        <dbReference type="SAM" id="MobiDB-lite"/>
    </source>
</evidence>
<feature type="region of interest" description="Disordered" evidence="1">
    <location>
        <begin position="29"/>
        <end position="57"/>
    </location>
</feature>
<name>A0A8J5XJU5_DIALT</name>
<reference evidence="2" key="1">
    <citation type="submission" date="2021-05" db="EMBL/GenBank/DDBJ databases">
        <title>The genome of the haptophyte Pavlova lutheri (Diacronema luteri, Pavlovales) - a model for lipid biosynthesis in eukaryotic algae.</title>
        <authorList>
            <person name="Hulatt C.J."/>
            <person name="Posewitz M.C."/>
        </authorList>
    </citation>
    <scope>NUCLEOTIDE SEQUENCE</scope>
    <source>
        <strain evidence="2">NIVA-4/92</strain>
    </source>
</reference>
<dbReference type="Proteomes" id="UP000751190">
    <property type="component" value="Unassembled WGS sequence"/>
</dbReference>
<sequence length="189" mass="19978">MGPPGPSRGDAPGQSTTRGEAELVLALLAAADGGEGERQRRSPRRAAPRRAAPCGARRRWHVRAARAGASTMSAALLPLQHALATVGAGWEREREGIDAAARRLEGEHVDDIVVATASVRMAAKGVGVLSASAPRAPPRRRSGRRRRAQHQILGMFPARARGGRRAGRRACVHARLLTSGSRMAAFGVQ</sequence>
<organism evidence="2 3">
    <name type="scientific">Diacronema lutheri</name>
    <name type="common">Unicellular marine alga</name>
    <name type="synonym">Monochrysis lutheri</name>
    <dbReference type="NCBI Taxonomy" id="2081491"/>
    <lineage>
        <taxon>Eukaryota</taxon>
        <taxon>Haptista</taxon>
        <taxon>Haptophyta</taxon>
        <taxon>Pavlovophyceae</taxon>
        <taxon>Pavlovales</taxon>
        <taxon>Pavlovaceae</taxon>
        <taxon>Diacronema</taxon>
    </lineage>
</organism>
<accession>A0A8J5XJU5</accession>